<dbReference type="AlphaFoldDB" id="A0A7W8UIX9"/>
<accession>A0A7W8UIX9</accession>
<evidence type="ECO:0000256" key="1">
    <source>
        <dbReference type="ARBA" id="ARBA00001946"/>
    </source>
</evidence>
<dbReference type="Pfam" id="PF00483">
    <property type="entry name" value="NTP_transferase"/>
    <property type="match status" value="1"/>
</dbReference>
<evidence type="ECO:0000256" key="7">
    <source>
        <dbReference type="ARBA" id="ARBA00022842"/>
    </source>
</evidence>
<comment type="catalytic activity">
    <reaction evidence="8 9">
        <text>dTTP + alpha-D-glucose 1-phosphate + H(+) = dTDP-alpha-D-glucose + diphosphate</text>
        <dbReference type="Rhea" id="RHEA:15225"/>
        <dbReference type="ChEBI" id="CHEBI:15378"/>
        <dbReference type="ChEBI" id="CHEBI:33019"/>
        <dbReference type="ChEBI" id="CHEBI:37568"/>
        <dbReference type="ChEBI" id="CHEBI:57477"/>
        <dbReference type="ChEBI" id="CHEBI:58601"/>
        <dbReference type="EC" id="2.7.7.24"/>
    </reaction>
</comment>
<protein>
    <recommendedName>
        <fullName evidence="3 9">Glucose-1-phosphate thymidylyltransferase</fullName>
        <ecNumber evidence="3 9">2.7.7.24</ecNumber>
    </recommendedName>
</protein>
<dbReference type="PANTHER" id="PTHR43532:SF1">
    <property type="entry name" value="GLUCOSE-1-PHOSPHATE THYMIDYLYLTRANSFERASE 1"/>
    <property type="match status" value="1"/>
</dbReference>
<proteinExistence type="inferred from homology"/>
<keyword evidence="7 9" id="KW-0460">Magnesium</keyword>
<keyword evidence="4 9" id="KW-0808">Transferase</keyword>
<evidence type="ECO:0000256" key="2">
    <source>
        <dbReference type="ARBA" id="ARBA00010480"/>
    </source>
</evidence>
<dbReference type="InterPro" id="IPR029044">
    <property type="entry name" value="Nucleotide-diphossugar_trans"/>
</dbReference>
<evidence type="ECO:0000256" key="4">
    <source>
        <dbReference type="ARBA" id="ARBA00022679"/>
    </source>
</evidence>
<dbReference type="Proteomes" id="UP000585507">
    <property type="component" value="Unassembled WGS sequence"/>
</dbReference>
<dbReference type="EC" id="2.7.7.24" evidence="3 9"/>
<comment type="similarity">
    <text evidence="2 9">Belongs to the glucose-1-phosphate thymidylyltransferase family.</text>
</comment>
<sequence length="299" mass="32619">MKGIILAGGSGTRLHPMTLVTSKQLVPVYDKPMIYYPLSTLMLAGIKDILIISTPHDLPHFKRLLGDGADWGIQLSYAEQPSPDGLAQAYTIGADFIGSSSSCLILGDNIFYGHGITELFTRAAGRSQGATVFAYHVSDPERYGVVEFDDKMKAVSIEEKPAAPKSNWAVTGLYFYDADVVNIAANLRPSARGELEITDVNRAYLERGALNVELMGRGYAWLDTGTPDSLLDAAEFVATLERRQGFKIACPEEIAYHQGFISSDQLERLGQRLGKSAYGKYLLTHVLAQSGQVRIGLDP</sequence>
<evidence type="ECO:0000313" key="11">
    <source>
        <dbReference type="EMBL" id="MBB5539649.1"/>
    </source>
</evidence>
<feature type="domain" description="Nucleotidyl transferase" evidence="10">
    <location>
        <begin position="2"/>
        <end position="238"/>
    </location>
</feature>
<comment type="function">
    <text evidence="9">Catalyzes the formation of dTDP-glucose, from dTTP and glucose 1-phosphate, as well as its pyrophosphorolysis.</text>
</comment>
<keyword evidence="6 9" id="KW-0479">Metal-binding</keyword>
<reference evidence="11 12" key="1">
    <citation type="submission" date="2020-08" db="EMBL/GenBank/DDBJ databases">
        <title>Genomic Encyclopedia of Type Strains, Phase IV (KMG-V): Genome sequencing to study the core and pangenomes of soil and plant-associated prokaryotes.</title>
        <authorList>
            <person name="Whitman W."/>
        </authorList>
    </citation>
    <scope>NUCLEOTIDE SEQUENCE [LARGE SCALE GENOMIC DNA]</scope>
    <source>
        <strain evidence="11 12">SEMIA 4084</strain>
    </source>
</reference>
<dbReference type="Gene3D" id="3.90.550.10">
    <property type="entry name" value="Spore Coat Polysaccharide Biosynthesis Protein SpsA, Chain A"/>
    <property type="match status" value="1"/>
</dbReference>
<dbReference type="FunFam" id="3.90.550.10:FF:000023">
    <property type="entry name" value="Glucose-1-phosphate thymidylyltransferase"/>
    <property type="match status" value="1"/>
</dbReference>
<comment type="caution">
    <text evidence="11">The sequence shown here is derived from an EMBL/GenBank/DDBJ whole genome shotgun (WGS) entry which is preliminary data.</text>
</comment>
<dbReference type="GO" id="GO:0046872">
    <property type="term" value="F:metal ion binding"/>
    <property type="evidence" value="ECO:0007669"/>
    <property type="project" value="UniProtKB-KW"/>
</dbReference>
<evidence type="ECO:0000259" key="10">
    <source>
        <dbReference type="Pfam" id="PF00483"/>
    </source>
</evidence>
<evidence type="ECO:0000256" key="5">
    <source>
        <dbReference type="ARBA" id="ARBA00022695"/>
    </source>
</evidence>
<evidence type="ECO:0000256" key="8">
    <source>
        <dbReference type="ARBA" id="ARBA00049336"/>
    </source>
</evidence>
<comment type="cofactor">
    <cofactor evidence="1">
        <name>Mg(2+)</name>
        <dbReference type="ChEBI" id="CHEBI:18420"/>
    </cofactor>
</comment>
<dbReference type="PANTHER" id="PTHR43532">
    <property type="entry name" value="GLUCOSE-1-PHOSPHATE THYMIDYLYLTRANSFERASE"/>
    <property type="match status" value="1"/>
</dbReference>
<gene>
    <name evidence="11" type="ORF">GGD55_006399</name>
</gene>
<evidence type="ECO:0000256" key="3">
    <source>
        <dbReference type="ARBA" id="ARBA00012461"/>
    </source>
</evidence>
<dbReference type="SUPFAM" id="SSF53448">
    <property type="entry name" value="Nucleotide-diphospho-sugar transferases"/>
    <property type="match status" value="1"/>
</dbReference>
<organism evidence="11 12">
    <name type="scientific">Rhizobium giardinii</name>
    <dbReference type="NCBI Taxonomy" id="56731"/>
    <lineage>
        <taxon>Bacteria</taxon>
        <taxon>Pseudomonadati</taxon>
        <taxon>Pseudomonadota</taxon>
        <taxon>Alphaproteobacteria</taxon>
        <taxon>Hyphomicrobiales</taxon>
        <taxon>Rhizobiaceae</taxon>
        <taxon>Rhizobium/Agrobacterium group</taxon>
        <taxon>Rhizobium</taxon>
    </lineage>
</organism>
<dbReference type="GO" id="GO:0008879">
    <property type="term" value="F:glucose-1-phosphate thymidylyltransferase activity"/>
    <property type="evidence" value="ECO:0007669"/>
    <property type="project" value="UniProtKB-EC"/>
</dbReference>
<dbReference type="InterPro" id="IPR005835">
    <property type="entry name" value="NTP_transferase_dom"/>
</dbReference>
<dbReference type="EMBL" id="JACHBK010000023">
    <property type="protein sequence ID" value="MBB5539649.1"/>
    <property type="molecule type" value="Genomic_DNA"/>
</dbReference>
<name>A0A7W8UIX9_9HYPH</name>
<evidence type="ECO:0000256" key="9">
    <source>
        <dbReference type="RuleBase" id="RU003706"/>
    </source>
</evidence>
<keyword evidence="5 9" id="KW-0548">Nucleotidyltransferase</keyword>
<keyword evidence="12" id="KW-1185">Reference proteome</keyword>
<evidence type="ECO:0000313" key="12">
    <source>
        <dbReference type="Proteomes" id="UP000585507"/>
    </source>
</evidence>
<dbReference type="RefSeq" id="WP_018328206.1">
    <property type="nucleotide sequence ID" value="NZ_JACHBK010000023.1"/>
</dbReference>
<dbReference type="InterPro" id="IPR005907">
    <property type="entry name" value="G1P_thy_trans_s"/>
</dbReference>
<evidence type="ECO:0000256" key="6">
    <source>
        <dbReference type="ARBA" id="ARBA00022723"/>
    </source>
</evidence>
<dbReference type="CDD" id="cd02538">
    <property type="entry name" value="G1P_TT_short"/>
    <property type="match status" value="1"/>
</dbReference>
<dbReference type="NCBIfam" id="TIGR01207">
    <property type="entry name" value="rmlA"/>
    <property type="match status" value="1"/>
</dbReference>